<dbReference type="Proteomes" id="UP000178602">
    <property type="component" value="Unassembled WGS sequence"/>
</dbReference>
<dbReference type="PROSITE" id="PS50893">
    <property type="entry name" value="ABC_TRANSPORTER_2"/>
    <property type="match status" value="1"/>
</dbReference>
<keyword evidence="2" id="KW-0547">Nucleotide-binding</keyword>
<sequence>MIKLKNLTKYFGQLKVLEGVSYDIPDGRSLAIIGPSGCGKSTLLKLITGLEEPTGGTIFINGTDILTLNEDGWTNIRKKVGLIFQSSALFDSMSVFENIAFPLREHADYGESKISEVVKEKLRLVELEGIESMMPAQLSGGMQKRVCIARALAFEPEIILYDEPTTGLDPITSVAIENLMIKLKAGVTSIVVTHVLQTVYRVADDVVMVHDGKFIQVGSPEETKRSNNPVVKSFITGGLKNG</sequence>
<dbReference type="InterPro" id="IPR027417">
    <property type="entry name" value="P-loop_NTPase"/>
</dbReference>
<evidence type="ECO:0000256" key="1">
    <source>
        <dbReference type="ARBA" id="ARBA00022448"/>
    </source>
</evidence>
<dbReference type="CDD" id="cd03261">
    <property type="entry name" value="ABC_Org_Solvent_Resistant"/>
    <property type="match status" value="1"/>
</dbReference>
<gene>
    <name evidence="5" type="ORF">A3K49_01900</name>
</gene>
<dbReference type="InterPro" id="IPR017871">
    <property type="entry name" value="ABC_transporter-like_CS"/>
</dbReference>
<reference evidence="5 6" key="1">
    <citation type="journal article" date="2016" name="Nat. Commun.">
        <title>Thousands of microbial genomes shed light on interconnected biogeochemical processes in an aquifer system.</title>
        <authorList>
            <person name="Anantharaman K."/>
            <person name="Brown C.T."/>
            <person name="Hug L.A."/>
            <person name="Sharon I."/>
            <person name="Castelle C.J."/>
            <person name="Probst A.J."/>
            <person name="Thomas B.C."/>
            <person name="Singh A."/>
            <person name="Wilkins M.J."/>
            <person name="Karaoz U."/>
            <person name="Brodie E.L."/>
            <person name="Williams K.H."/>
            <person name="Hubbard S.S."/>
            <person name="Banfield J.F."/>
        </authorList>
    </citation>
    <scope>NUCLEOTIDE SEQUENCE [LARGE SCALE GENOMIC DNA]</scope>
</reference>
<dbReference type="InterPro" id="IPR003439">
    <property type="entry name" value="ABC_transporter-like_ATP-bd"/>
</dbReference>
<evidence type="ECO:0000313" key="5">
    <source>
        <dbReference type="EMBL" id="OGC27753.1"/>
    </source>
</evidence>
<evidence type="ECO:0000256" key="3">
    <source>
        <dbReference type="ARBA" id="ARBA00022840"/>
    </source>
</evidence>
<dbReference type="GO" id="GO:0005524">
    <property type="term" value="F:ATP binding"/>
    <property type="evidence" value="ECO:0007669"/>
    <property type="project" value="UniProtKB-KW"/>
</dbReference>
<feature type="domain" description="ABC transporter" evidence="4">
    <location>
        <begin position="2"/>
        <end position="236"/>
    </location>
</feature>
<name>A0A1F4T6P2_UNCSA</name>
<dbReference type="PANTHER" id="PTHR43023:SF6">
    <property type="entry name" value="INTERMEMBRANE PHOSPHOLIPID TRANSPORT SYSTEM ATP-BINDING PROTEIN MLAF"/>
    <property type="match status" value="1"/>
</dbReference>
<dbReference type="SUPFAM" id="SSF52540">
    <property type="entry name" value="P-loop containing nucleoside triphosphate hydrolases"/>
    <property type="match status" value="1"/>
</dbReference>
<dbReference type="Pfam" id="PF00005">
    <property type="entry name" value="ABC_tran"/>
    <property type="match status" value="1"/>
</dbReference>
<evidence type="ECO:0000256" key="2">
    <source>
        <dbReference type="ARBA" id="ARBA00022741"/>
    </source>
</evidence>
<dbReference type="PROSITE" id="PS00211">
    <property type="entry name" value="ABC_TRANSPORTER_1"/>
    <property type="match status" value="1"/>
</dbReference>
<protein>
    <submittedName>
        <fullName evidence="5">ABC transporter ATP-binding protein</fullName>
    </submittedName>
</protein>
<dbReference type="PANTHER" id="PTHR43023">
    <property type="entry name" value="PROTEIN TRIGALACTOSYLDIACYLGLYCEROL 3, CHLOROPLASTIC"/>
    <property type="match status" value="1"/>
</dbReference>
<comment type="caution">
    <text evidence="5">The sequence shown here is derived from an EMBL/GenBank/DDBJ whole genome shotgun (WGS) entry which is preliminary data.</text>
</comment>
<dbReference type="GO" id="GO:0016887">
    <property type="term" value="F:ATP hydrolysis activity"/>
    <property type="evidence" value="ECO:0007669"/>
    <property type="project" value="InterPro"/>
</dbReference>
<dbReference type="EMBL" id="MEUG01000001">
    <property type="protein sequence ID" value="OGC27753.1"/>
    <property type="molecule type" value="Genomic_DNA"/>
</dbReference>
<accession>A0A1F4T6P2</accession>
<dbReference type="SMART" id="SM00382">
    <property type="entry name" value="AAA"/>
    <property type="match status" value="1"/>
</dbReference>
<dbReference type="AlphaFoldDB" id="A0A1F4T6P2"/>
<dbReference type="Gene3D" id="3.40.50.300">
    <property type="entry name" value="P-loop containing nucleotide triphosphate hydrolases"/>
    <property type="match status" value="1"/>
</dbReference>
<organism evidence="5 6">
    <name type="scientific">candidate division WOR-1 bacterium RIFOXYC12_FULL_54_18</name>
    <dbReference type="NCBI Taxonomy" id="1802584"/>
    <lineage>
        <taxon>Bacteria</taxon>
        <taxon>Bacillati</taxon>
        <taxon>Saganbacteria</taxon>
    </lineage>
</organism>
<proteinExistence type="predicted"/>
<evidence type="ECO:0000313" key="6">
    <source>
        <dbReference type="Proteomes" id="UP000178602"/>
    </source>
</evidence>
<dbReference type="InterPro" id="IPR003593">
    <property type="entry name" value="AAA+_ATPase"/>
</dbReference>
<keyword evidence="3 5" id="KW-0067">ATP-binding</keyword>
<keyword evidence="1" id="KW-0813">Transport</keyword>
<evidence type="ECO:0000259" key="4">
    <source>
        <dbReference type="PROSITE" id="PS50893"/>
    </source>
</evidence>